<evidence type="ECO:0000313" key="1">
    <source>
        <dbReference type="EMBL" id="QIP15689.1"/>
    </source>
</evidence>
<organism evidence="1 2">
    <name type="scientific">Spirosoma aureum</name>
    <dbReference type="NCBI Taxonomy" id="2692134"/>
    <lineage>
        <taxon>Bacteria</taxon>
        <taxon>Pseudomonadati</taxon>
        <taxon>Bacteroidota</taxon>
        <taxon>Cytophagia</taxon>
        <taxon>Cytophagales</taxon>
        <taxon>Cytophagaceae</taxon>
        <taxon>Spirosoma</taxon>
    </lineage>
</organism>
<accession>A0A6G9ATN7</accession>
<dbReference type="EMBL" id="CP050063">
    <property type="protein sequence ID" value="QIP15689.1"/>
    <property type="molecule type" value="Genomic_DNA"/>
</dbReference>
<gene>
    <name evidence="1" type="ORF">G8759_25175</name>
</gene>
<keyword evidence="2" id="KW-1185">Reference proteome</keyword>
<evidence type="ECO:0000313" key="2">
    <source>
        <dbReference type="Proteomes" id="UP000501802"/>
    </source>
</evidence>
<reference evidence="1 2" key="1">
    <citation type="submission" date="2020-03" db="EMBL/GenBank/DDBJ databases">
        <authorList>
            <person name="Kim M.K."/>
        </authorList>
    </citation>
    <scope>NUCLEOTIDE SEQUENCE [LARGE SCALE GENOMIC DNA]</scope>
    <source>
        <strain evidence="1 2">BT328</strain>
    </source>
</reference>
<dbReference type="Proteomes" id="UP000501802">
    <property type="component" value="Chromosome"/>
</dbReference>
<proteinExistence type="predicted"/>
<name>A0A6G9ATN7_9BACT</name>
<dbReference type="RefSeq" id="WP_167214405.1">
    <property type="nucleotide sequence ID" value="NZ_CP050063.1"/>
</dbReference>
<protein>
    <submittedName>
        <fullName evidence="1">Uncharacterized protein</fullName>
    </submittedName>
</protein>
<dbReference type="AlphaFoldDB" id="A0A6G9ATN7"/>
<sequence length="86" mass="10034">MIKVQEMVRQMRLTDARGKPRAFSLLVCTANRQKKTGGRILDLPKVRLLTKKRQSERYLQVQPLGTKDVVKLHLDLILYFNNQEVV</sequence>
<dbReference type="KEGG" id="spib:G8759_25175"/>